<dbReference type="AlphaFoldDB" id="A0A935PY08"/>
<sequence>MEIIKQILASFAGTMPRDSKTAAAIARNASPEEISTCATEEGLHALAGALFEACEQGAESDAGLDGNSRVTEALGDRLQQFRQELPNDSATARLIDAGASLEEISEAAQQEGLTSLASMLFEAEQEEYAVS</sequence>
<gene>
    <name evidence="1" type="ORF">IPJ27_08290</name>
</gene>
<dbReference type="Proteomes" id="UP000697998">
    <property type="component" value="Unassembled WGS sequence"/>
</dbReference>
<name>A0A935PY08_9PROT</name>
<organism evidence="1 2">
    <name type="scientific">Candidatus Accumulibacter proximus</name>
    <dbReference type="NCBI Taxonomy" id="2954385"/>
    <lineage>
        <taxon>Bacteria</taxon>
        <taxon>Pseudomonadati</taxon>
        <taxon>Pseudomonadota</taxon>
        <taxon>Betaproteobacteria</taxon>
        <taxon>Candidatus Accumulibacter</taxon>
    </lineage>
</organism>
<accession>A0A935PY08</accession>
<evidence type="ECO:0000313" key="1">
    <source>
        <dbReference type="EMBL" id="MBK7674757.1"/>
    </source>
</evidence>
<comment type="caution">
    <text evidence="1">The sequence shown here is derived from an EMBL/GenBank/DDBJ whole genome shotgun (WGS) entry which is preliminary data.</text>
</comment>
<dbReference type="EMBL" id="JADJMH010000005">
    <property type="protein sequence ID" value="MBK7674757.1"/>
    <property type="molecule type" value="Genomic_DNA"/>
</dbReference>
<evidence type="ECO:0000313" key="2">
    <source>
        <dbReference type="Proteomes" id="UP000697998"/>
    </source>
</evidence>
<protein>
    <submittedName>
        <fullName evidence="1">Uncharacterized protein</fullName>
    </submittedName>
</protein>
<proteinExistence type="predicted"/>
<reference evidence="1 2" key="1">
    <citation type="submission" date="2020-10" db="EMBL/GenBank/DDBJ databases">
        <title>Connecting structure to function with the recovery of over 1000 high-quality activated sludge metagenome-assembled genomes encoding full-length rRNA genes using long-read sequencing.</title>
        <authorList>
            <person name="Singleton C.M."/>
            <person name="Petriglieri F."/>
            <person name="Kristensen J.M."/>
            <person name="Kirkegaard R.H."/>
            <person name="Michaelsen T.Y."/>
            <person name="Andersen M.H."/>
            <person name="Karst S.M."/>
            <person name="Dueholm M.S."/>
            <person name="Nielsen P.H."/>
            <person name="Albertsen M."/>
        </authorList>
    </citation>
    <scope>NUCLEOTIDE SEQUENCE [LARGE SCALE GENOMIC DNA]</scope>
    <source>
        <strain evidence="1">EsbW_18-Q3-R4-48_BATAC.285</strain>
    </source>
</reference>